<dbReference type="eggNOG" id="COG1075">
    <property type="taxonomic scope" value="Bacteria"/>
</dbReference>
<protein>
    <recommendedName>
        <fullName evidence="3">Lecithin:cholesterol acyltransferase</fullName>
    </recommendedName>
</protein>
<dbReference type="GO" id="GO:0006629">
    <property type="term" value="P:lipid metabolic process"/>
    <property type="evidence" value="ECO:0007669"/>
    <property type="project" value="InterPro"/>
</dbReference>
<dbReference type="InterPro" id="IPR029058">
    <property type="entry name" value="AB_hydrolase_fold"/>
</dbReference>
<dbReference type="AlphaFoldDB" id="S9SFU2"/>
<gene>
    <name evidence="1" type="ORF">Salmuc_01085</name>
</gene>
<evidence type="ECO:0000313" key="2">
    <source>
        <dbReference type="Proteomes" id="UP000015347"/>
    </source>
</evidence>
<dbReference type="RefSeq" id="WP_020040875.1">
    <property type="nucleotide sequence ID" value="NZ_KE557273.1"/>
</dbReference>
<comment type="caution">
    <text evidence="1">The sequence shown here is derived from an EMBL/GenBank/DDBJ whole genome shotgun (WGS) entry which is preliminary data.</text>
</comment>
<evidence type="ECO:0000313" key="1">
    <source>
        <dbReference type="EMBL" id="EPX85129.1"/>
    </source>
</evidence>
<dbReference type="Pfam" id="PF02450">
    <property type="entry name" value="LCAT"/>
    <property type="match status" value="1"/>
</dbReference>
<name>S9SFU2_9RHOB</name>
<proteinExistence type="predicted"/>
<organism evidence="1 2">
    <name type="scientific">Salipiger mucosus DSM 16094</name>
    <dbReference type="NCBI Taxonomy" id="1123237"/>
    <lineage>
        <taxon>Bacteria</taxon>
        <taxon>Pseudomonadati</taxon>
        <taxon>Pseudomonadota</taxon>
        <taxon>Alphaproteobacteria</taxon>
        <taxon>Rhodobacterales</taxon>
        <taxon>Roseobacteraceae</taxon>
        <taxon>Salipiger</taxon>
    </lineage>
</organism>
<reference evidence="2" key="1">
    <citation type="journal article" date="2014" name="Stand. Genomic Sci.">
        <title>Genome sequence of the exopolysaccharide-producing Salipiger mucosus type strain (DSM 16094(T)), a moderately halophilic member of the Roseobacter clade.</title>
        <authorList>
            <person name="Riedel T."/>
            <person name="Spring S."/>
            <person name="Fiebig A."/>
            <person name="Petersen J."/>
            <person name="Kyrpides N.C."/>
            <person name="Goker M."/>
            <person name="Klenk H.P."/>
        </authorList>
    </citation>
    <scope>NUCLEOTIDE SEQUENCE [LARGE SCALE GENOMIC DNA]</scope>
    <source>
        <strain evidence="2">DSM 16094</strain>
    </source>
</reference>
<dbReference type="SUPFAM" id="SSF53474">
    <property type="entry name" value="alpha/beta-Hydrolases"/>
    <property type="match status" value="1"/>
</dbReference>
<dbReference type="HOGENOM" id="CLU_595548_0_0_5"/>
<dbReference type="Gene3D" id="3.40.50.1820">
    <property type="entry name" value="alpha/beta hydrolase"/>
    <property type="match status" value="1"/>
</dbReference>
<accession>S9SFU2</accession>
<dbReference type="EMBL" id="APVH01000010">
    <property type="protein sequence ID" value="EPX85129.1"/>
    <property type="molecule type" value="Genomic_DNA"/>
</dbReference>
<evidence type="ECO:0008006" key="3">
    <source>
        <dbReference type="Google" id="ProtNLM"/>
    </source>
</evidence>
<dbReference type="InterPro" id="IPR003386">
    <property type="entry name" value="LACT/PDAT_acylTrfase"/>
</dbReference>
<dbReference type="Proteomes" id="UP000015347">
    <property type="component" value="Unassembled WGS sequence"/>
</dbReference>
<keyword evidence="2" id="KW-1185">Reference proteome</keyword>
<sequence>MSLTAVFVPGIMGTELKLPDGEVVWPPRVTETVFGYHRLDKLQHPDLRPTEVIRNVSCVAFYSPILSLFAQLGFASAGNRRLLEFPYDWRQDLFDLADELADRLDELDTDEIVLVAHSMGGLISRLVLESGIFDHRPFFSRVSQFIALATPHNGAPLALARVLGLDKALGISAADFRTLAENEAYPSGYQLLPAPGEDACWDTAQGAALAPLDFYDPQVALGLGMNPALVARAKAVHDALNAGSPPDHVRYFYVSGAGHKTVTRVNINAGVAHVVQTPDAGDGTVPLWSQLPRAEQKHVVINEHANVFRGLPFKRVFVRLLGGDAGEPLEALEAMEAEAAATNPLQLAIGTAVVPEGDAIEVVASSETPITDLDGRLVFDRITEADRTEDEAVHTQPLRYAGPGVQSLAMTLTPPLPPGFYELRFEGDRPQTDRVIFAVSR</sequence>
<dbReference type="STRING" id="1123237.Salmuc_01085"/>
<dbReference type="GO" id="GO:0008374">
    <property type="term" value="F:O-acyltransferase activity"/>
    <property type="evidence" value="ECO:0007669"/>
    <property type="project" value="InterPro"/>
</dbReference>
<dbReference type="OrthoDB" id="869379at2"/>